<dbReference type="InterPro" id="IPR013155">
    <property type="entry name" value="M/V/L/I-tRNA-synth_anticd-bd"/>
</dbReference>
<dbReference type="InterPro" id="IPR033705">
    <property type="entry name" value="Anticodon_Ia_Val"/>
</dbReference>
<dbReference type="InterPro" id="IPR002300">
    <property type="entry name" value="aa-tRNA-synth_Ia"/>
</dbReference>
<evidence type="ECO:0000256" key="13">
    <source>
        <dbReference type="SAM" id="MobiDB-lite"/>
    </source>
</evidence>
<organism evidence="17 18">
    <name type="scientific">Planctomicrobium piriforme</name>
    <dbReference type="NCBI Taxonomy" id="1576369"/>
    <lineage>
        <taxon>Bacteria</taxon>
        <taxon>Pseudomonadati</taxon>
        <taxon>Planctomycetota</taxon>
        <taxon>Planctomycetia</taxon>
        <taxon>Planctomycetales</taxon>
        <taxon>Planctomycetaceae</taxon>
        <taxon>Planctomicrobium</taxon>
    </lineage>
</organism>
<evidence type="ECO:0000259" key="15">
    <source>
        <dbReference type="Pfam" id="PF08264"/>
    </source>
</evidence>
<feature type="domain" description="Methionyl/Valyl/Leucyl/Isoleucyl-tRNA synthetase anticodon-binding" evidence="15">
    <location>
        <begin position="778"/>
        <end position="967"/>
    </location>
</feature>
<evidence type="ECO:0000256" key="1">
    <source>
        <dbReference type="ARBA" id="ARBA00004496"/>
    </source>
</evidence>
<feature type="compositionally biased region" description="Low complexity" evidence="13">
    <location>
        <begin position="557"/>
        <end position="571"/>
    </location>
</feature>
<dbReference type="Pfam" id="PF08264">
    <property type="entry name" value="Anticodon_1"/>
    <property type="match status" value="1"/>
</dbReference>
<comment type="caution">
    <text evidence="12">Lacks conserved residue(s) required for the propagation of feature annotation.</text>
</comment>
<evidence type="ECO:0000259" key="16">
    <source>
        <dbReference type="Pfam" id="PF10458"/>
    </source>
</evidence>
<dbReference type="SUPFAM" id="SSF47323">
    <property type="entry name" value="Anticodon-binding domain of a subclass of class I aminoacyl-tRNA synthetases"/>
    <property type="match status" value="1"/>
</dbReference>
<evidence type="ECO:0000256" key="12">
    <source>
        <dbReference type="HAMAP-Rule" id="MF_02004"/>
    </source>
</evidence>
<dbReference type="InterPro" id="IPR009008">
    <property type="entry name" value="Val/Leu/Ile-tRNA-synth_edit"/>
</dbReference>
<comment type="function">
    <text evidence="12">Catalyzes the attachment of valine to tRNA(Val). As ValRS can inadvertently accommodate and process structurally similar amino acids such as threonine, to avoid such errors, it has a 'posttransfer' editing activity that hydrolyzes mischarged Thr-tRNA(Val) in a tRNA-dependent manner.</text>
</comment>
<evidence type="ECO:0000256" key="6">
    <source>
        <dbReference type="ARBA" id="ARBA00022840"/>
    </source>
</evidence>
<dbReference type="FunFam" id="3.40.50.620:FF:000032">
    <property type="entry name" value="Valine--tRNA ligase"/>
    <property type="match status" value="1"/>
</dbReference>
<comment type="subcellular location">
    <subcellularLocation>
        <location evidence="1 12">Cytoplasm</location>
    </subcellularLocation>
</comment>
<dbReference type="Gene3D" id="1.10.287.380">
    <property type="entry name" value="Valyl-tRNA synthetase, C-terminal domain"/>
    <property type="match status" value="1"/>
</dbReference>
<keyword evidence="4 12" id="KW-0436">Ligase</keyword>
<keyword evidence="18" id="KW-1185">Reference proteome</keyword>
<feature type="domain" description="Aminoacyl-tRNA synthetase class Ia" evidence="14">
    <location>
        <begin position="569"/>
        <end position="676"/>
    </location>
</feature>
<dbReference type="Pfam" id="PF10458">
    <property type="entry name" value="Val_tRNA-synt_C"/>
    <property type="match status" value="1"/>
</dbReference>
<dbReference type="STRING" id="1576369.SAMN05421753_111102"/>
<dbReference type="PROSITE" id="PS00178">
    <property type="entry name" value="AA_TRNA_LIGASE_I"/>
    <property type="match status" value="1"/>
</dbReference>
<dbReference type="EMBL" id="FOQD01000011">
    <property type="protein sequence ID" value="SFI66885.1"/>
    <property type="molecule type" value="Genomic_DNA"/>
</dbReference>
<dbReference type="FunFam" id="1.10.287.380:FF:000001">
    <property type="entry name" value="Valine--tRNA ligase"/>
    <property type="match status" value="1"/>
</dbReference>
<dbReference type="Gene3D" id="1.10.730.10">
    <property type="entry name" value="Isoleucyl-tRNA Synthetase, Domain 1"/>
    <property type="match status" value="1"/>
</dbReference>
<dbReference type="InterPro" id="IPR010978">
    <property type="entry name" value="tRNA-bd_arm"/>
</dbReference>
<dbReference type="SUPFAM" id="SSF52374">
    <property type="entry name" value="Nucleotidylyl transferase"/>
    <property type="match status" value="1"/>
</dbReference>
<comment type="domain">
    <text evidence="12">ValRS has two distinct active sites: one for aminoacylation and one for editing. The misactivated threonine is translocated from the active site to the editing site.</text>
</comment>
<name>A0A1I3K3V2_9PLAN</name>
<dbReference type="CDD" id="cd00817">
    <property type="entry name" value="ValRS_core"/>
    <property type="match status" value="1"/>
</dbReference>
<evidence type="ECO:0000256" key="11">
    <source>
        <dbReference type="ARBA" id="ARBA00060830"/>
    </source>
</evidence>
<keyword evidence="5 12" id="KW-0547">Nucleotide-binding</keyword>
<dbReference type="GO" id="GO:0002161">
    <property type="term" value="F:aminoacyl-tRNA deacylase activity"/>
    <property type="evidence" value="ECO:0007669"/>
    <property type="project" value="InterPro"/>
</dbReference>
<accession>A0A1I3K3V2</accession>
<dbReference type="InterPro" id="IPR002303">
    <property type="entry name" value="Valyl-tRNA_ligase"/>
</dbReference>
<evidence type="ECO:0000256" key="5">
    <source>
        <dbReference type="ARBA" id="ARBA00022741"/>
    </source>
</evidence>
<feature type="domain" description="Aminoacyl-tRNA synthetase class Ia" evidence="14">
    <location>
        <begin position="16"/>
        <end position="531"/>
    </location>
</feature>
<dbReference type="InterPro" id="IPR009080">
    <property type="entry name" value="tRNAsynth_Ia_anticodon-bd"/>
</dbReference>
<feature type="coiled-coil region" evidence="12">
    <location>
        <begin position="1021"/>
        <end position="1051"/>
    </location>
</feature>
<comment type="subunit">
    <text evidence="2 12">Monomer.</text>
</comment>
<dbReference type="Proteomes" id="UP000199518">
    <property type="component" value="Unassembled WGS sequence"/>
</dbReference>
<evidence type="ECO:0000256" key="10">
    <source>
        <dbReference type="ARBA" id="ARBA00047552"/>
    </source>
</evidence>
<comment type="similarity">
    <text evidence="11 12">Belongs to the class-I aminoacyl-tRNA synthetase family. ValS type 1 subfamily.</text>
</comment>
<evidence type="ECO:0000256" key="2">
    <source>
        <dbReference type="ARBA" id="ARBA00011245"/>
    </source>
</evidence>
<keyword evidence="8 12" id="KW-0175">Coiled coil</keyword>
<proteinExistence type="inferred from homology"/>
<dbReference type="GO" id="GO:0005524">
    <property type="term" value="F:ATP binding"/>
    <property type="evidence" value="ECO:0007669"/>
    <property type="project" value="UniProtKB-UniRule"/>
</dbReference>
<dbReference type="SUPFAM" id="SSF46589">
    <property type="entry name" value="tRNA-binding arm"/>
    <property type="match status" value="1"/>
</dbReference>
<dbReference type="InterPro" id="IPR001412">
    <property type="entry name" value="aa-tRNA-synth_I_CS"/>
</dbReference>
<dbReference type="GO" id="GO:0005829">
    <property type="term" value="C:cytosol"/>
    <property type="evidence" value="ECO:0007669"/>
    <property type="project" value="TreeGrafter"/>
</dbReference>
<keyword evidence="6 12" id="KW-0067">ATP-binding</keyword>
<dbReference type="PANTHER" id="PTHR11946:SF93">
    <property type="entry name" value="VALINE--TRNA LIGASE, CHLOROPLASTIC_MITOCHONDRIAL 2"/>
    <property type="match status" value="1"/>
</dbReference>
<evidence type="ECO:0000259" key="14">
    <source>
        <dbReference type="Pfam" id="PF00133"/>
    </source>
</evidence>
<reference evidence="18" key="1">
    <citation type="submission" date="2016-10" db="EMBL/GenBank/DDBJ databases">
        <authorList>
            <person name="Varghese N."/>
            <person name="Submissions S."/>
        </authorList>
    </citation>
    <scope>NUCLEOTIDE SEQUENCE [LARGE SCALE GENOMIC DNA]</scope>
    <source>
        <strain evidence="18">DSM 26348</strain>
    </source>
</reference>
<dbReference type="OrthoDB" id="9810365at2"/>
<feature type="domain" description="Valyl-tRNA synthetase tRNA-binding arm" evidence="16">
    <location>
        <begin position="1026"/>
        <end position="1090"/>
    </location>
</feature>
<dbReference type="PRINTS" id="PR00986">
    <property type="entry name" value="TRNASYNTHVAL"/>
</dbReference>
<dbReference type="Pfam" id="PF00133">
    <property type="entry name" value="tRNA-synt_1"/>
    <property type="match status" value="2"/>
</dbReference>
<evidence type="ECO:0000256" key="4">
    <source>
        <dbReference type="ARBA" id="ARBA00022598"/>
    </source>
</evidence>
<dbReference type="InterPro" id="IPR019499">
    <property type="entry name" value="Val-tRNA_synth_tRNA-bd"/>
</dbReference>
<keyword evidence="3 12" id="KW-0963">Cytoplasm</keyword>
<dbReference type="EC" id="6.1.1.9" evidence="12"/>
<dbReference type="GO" id="GO:0004832">
    <property type="term" value="F:valine-tRNA ligase activity"/>
    <property type="evidence" value="ECO:0007669"/>
    <property type="project" value="UniProtKB-UniRule"/>
</dbReference>
<evidence type="ECO:0000256" key="3">
    <source>
        <dbReference type="ARBA" id="ARBA00022490"/>
    </source>
</evidence>
<evidence type="ECO:0000256" key="7">
    <source>
        <dbReference type="ARBA" id="ARBA00022917"/>
    </source>
</evidence>
<dbReference type="GO" id="GO:0006438">
    <property type="term" value="P:valyl-tRNA aminoacylation"/>
    <property type="evidence" value="ECO:0007669"/>
    <property type="project" value="UniProtKB-UniRule"/>
</dbReference>
<dbReference type="RefSeq" id="WP_139228491.1">
    <property type="nucleotide sequence ID" value="NZ_FOQD01000011.1"/>
</dbReference>
<feature type="short sequence motif" description="'HIGH' region" evidence="12">
    <location>
        <begin position="45"/>
        <end position="55"/>
    </location>
</feature>
<dbReference type="SUPFAM" id="SSF50677">
    <property type="entry name" value="ValRS/IleRS/LeuRS editing domain"/>
    <property type="match status" value="1"/>
</dbReference>
<comment type="domain">
    <text evidence="12">The C-terminal coiled-coil domain is crucial for aminoacylation activity.</text>
</comment>
<evidence type="ECO:0000256" key="8">
    <source>
        <dbReference type="ARBA" id="ARBA00023054"/>
    </source>
</evidence>
<protein>
    <recommendedName>
        <fullName evidence="12">Valine--tRNA ligase</fullName>
        <ecNumber evidence="12">6.1.1.9</ecNumber>
    </recommendedName>
    <alternativeName>
        <fullName evidence="12">Valyl-tRNA synthetase</fullName>
        <shortName evidence="12">ValRS</shortName>
    </alternativeName>
</protein>
<dbReference type="InterPro" id="IPR014729">
    <property type="entry name" value="Rossmann-like_a/b/a_fold"/>
</dbReference>
<gene>
    <name evidence="12" type="primary">valS</name>
    <name evidence="17" type="ORF">SAMN05421753_111102</name>
</gene>
<keyword evidence="7 12" id="KW-0648">Protein biosynthesis</keyword>
<feature type="region of interest" description="Disordered" evidence="13">
    <location>
        <begin position="552"/>
        <end position="576"/>
    </location>
</feature>
<dbReference type="HAMAP" id="MF_02004">
    <property type="entry name" value="Val_tRNA_synth_type1"/>
    <property type="match status" value="1"/>
</dbReference>
<evidence type="ECO:0000313" key="17">
    <source>
        <dbReference type="EMBL" id="SFI66885.1"/>
    </source>
</evidence>
<dbReference type="PANTHER" id="PTHR11946">
    <property type="entry name" value="VALYL-TRNA SYNTHETASES"/>
    <property type="match status" value="1"/>
</dbReference>
<dbReference type="Gene3D" id="3.40.50.620">
    <property type="entry name" value="HUPs"/>
    <property type="match status" value="3"/>
</dbReference>
<dbReference type="AlphaFoldDB" id="A0A1I3K3V2"/>
<evidence type="ECO:0000256" key="9">
    <source>
        <dbReference type="ARBA" id="ARBA00023146"/>
    </source>
</evidence>
<evidence type="ECO:0000313" key="18">
    <source>
        <dbReference type="Proteomes" id="UP000199518"/>
    </source>
</evidence>
<dbReference type="Gene3D" id="3.90.740.10">
    <property type="entry name" value="Valyl/Leucyl/Isoleucyl-tRNA synthetase, editing domain"/>
    <property type="match status" value="1"/>
</dbReference>
<comment type="catalytic activity">
    <reaction evidence="10 12">
        <text>tRNA(Val) + L-valine + ATP = L-valyl-tRNA(Val) + AMP + diphosphate</text>
        <dbReference type="Rhea" id="RHEA:10704"/>
        <dbReference type="Rhea" id="RHEA-COMP:9672"/>
        <dbReference type="Rhea" id="RHEA-COMP:9708"/>
        <dbReference type="ChEBI" id="CHEBI:30616"/>
        <dbReference type="ChEBI" id="CHEBI:33019"/>
        <dbReference type="ChEBI" id="CHEBI:57762"/>
        <dbReference type="ChEBI" id="CHEBI:78442"/>
        <dbReference type="ChEBI" id="CHEBI:78537"/>
        <dbReference type="ChEBI" id="CHEBI:456215"/>
        <dbReference type="EC" id="6.1.1.9"/>
    </reaction>
</comment>
<dbReference type="CDD" id="cd07962">
    <property type="entry name" value="Anticodon_Ia_Val"/>
    <property type="match status" value="1"/>
</dbReference>
<keyword evidence="9 12" id="KW-0030">Aminoacyl-tRNA synthetase</keyword>
<feature type="binding site" evidence="12">
    <location>
        <position position="640"/>
    </location>
    <ligand>
        <name>ATP</name>
        <dbReference type="ChEBI" id="CHEBI:30616"/>
    </ligand>
</feature>
<dbReference type="InterPro" id="IPR037118">
    <property type="entry name" value="Val-tRNA_synth_C_sf"/>
</dbReference>
<sequence>MSEIPKLYDPAAAQAKWFSFWEQHGYFNADPNPNKPSHTIMIPLPNVTGALHMGHALNSTCQDLINRWRRMQGYEALWMPGTDHAGIATQAVVERRMLEEEGLTRHDVGREALVNRIWRWKDAYEKRIIAQLKSMGDSCDWRRVRFTLDEVCARAVRRTFFKMFKDGLIYRGKRLVNWDVHLQTAVADDEVFEEDVAGHFWTFNYPVVDDTGKPTGESIRFSTTRPETMLGDTAVCVHPTDERYTALVGKQVKIPVSGRLIPIIADALLADKELGTGAVKVTPAHDPNDYACYMRNPEIGIINILNSDGTLNEYGGEWQGIDRLVVRPQIVERMGELGHFEAVEDRIIPLKHSDRSKTPVEPFLSDQWFVKMDTLAQNAIDAVEDGRVRFYPQRYAKTYIDWLSEKRDWCISRQLWWGHRIPVWTLSEENEIQNRAADSLWREILTRLITDGRAVAFVGKAPLQVYSGTWSFEVIEDDSEKNILRVCFRDDVEETEVFENAGFVQDPDVLDTWFSSALWPHATLGWPDTEHNPPLDEKEVAKQTAIAKSEPGALATGAPGAHASGSDSSHSTLNAQHSTSHNEVLDYFYPGSVLITSRDIITLWVARMVLTGLYNMGDVPFKHVHVHPKILDGFGQTMSKSKGNGVDPVDLINKYGTDAVRFTIASFAGETQDVKLPISYECPKCETLIPQTLKHQSAKPEGGPKPTIHCPKCKANYQYTSPNYDPDPDAPVARMVSERFEYGRNFCNKFWNAARFAMMNLADYTPGEVTADQLQLEDRWILSRLSTTANAMNEYLGRYQFDAATRAVRDFTWNEFCDWYLEMVKPRLRQGTGERGQGTEYSASERATAQRVLLCVLDSLVRLLQPFAPFICEELWQRLAEIAPVRALPTEPEASAPGAPVAHAQGSVVLTPSSVPNAAIIAQWPQIPTAWQDPALEKRFERLQETIAAVRNVRAIYNIPPGTPVKLLMRAAPDVAGDMQSVSAQFDNLAKAVLEAAGAEVQRPTGSASFTLGDADGFIPLAGLIDTKAELQRQQKEAEKIRKAIAGSEARLSNDGFLSKAKEEVVTAMRDTLEGYKKQLKSIEDIIDDLS</sequence>